<comment type="caution">
    <text evidence="1">The sequence shown here is derived from an EMBL/GenBank/DDBJ whole genome shotgun (WGS) entry which is preliminary data.</text>
</comment>
<evidence type="ECO:0000313" key="1">
    <source>
        <dbReference type="EMBL" id="PIC14554.1"/>
    </source>
</evidence>
<dbReference type="EMBL" id="PDUG01000007">
    <property type="protein sequence ID" value="PIC14554.1"/>
    <property type="molecule type" value="Genomic_DNA"/>
</dbReference>
<accession>A0A2G5SHJ5</accession>
<proteinExistence type="predicted"/>
<dbReference type="PANTHER" id="PTHR35366:SF3">
    <property type="entry name" value="CW-TYPE DOMAIN-CONTAINING PROTEIN"/>
    <property type="match status" value="1"/>
</dbReference>
<dbReference type="AlphaFoldDB" id="A0A2G5SHJ5"/>
<sequence length="412" mass="47850">MRNTCHVDRQIVDSTKFRIPRVRFGYKEDKCLICIYTGIEKFLRLEIQKCGKGVVLYKSENSPYLTDAIRKFIPSTLSLNEGLLILKSLLAHKSIQISTMEWELVNADTKIESIKFGKQILKLLGTSKFCVKELELMHNIDDSFLDFFPKFCDWNQVKMIRKLAISLYSENMHLVTAHDYHRIGDVISGKPICYQHYCTNDPRDDLEVFLFIMNGYMQENESDKLHWTTHREPSHLARQGKEYDGQRFDPNNKDYSYSEEHRSSNGTMGYTRGTSCGMWTNLYYGDHEKELKEIHDVSFEREKCGIGNRSKTRGSIRLLVLPEFATSYYTRNILEWVYMCFFQLWKSTFSSFTNRCGNFKAVPNAAAAGRGRGRGYFAVDRSGRSFENKLSYPGTTRAARPPCATYIRSILF</sequence>
<dbReference type="OrthoDB" id="5824619at2759"/>
<name>A0A2G5SHJ5_9PELO</name>
<gene>
    <name evidence="1" type="ORF">B9Z55_026823</name>
</gene>
<protein>
    <submittedName>
        <fullName evidence="1">Uncharacterized protein</fullName>
    </submittedName>
</protein>
<reference evidence="2" key="1">
    <citation type="submission" date="2017-10" db="EMBL/GenBank/DDBJ databases">
        <title>Rapid genome shrinkage in a self-fertile nematode reveals novel sperm competition proteins.</title>
        <authorList>
            <person name="Yin D."/>
            <person name="Schwarz E.M."/>
            <person name="Thomas C.G."/>
            <person name="Felde R.L."/>
            <person name="Korf I.F."/>
            <person name="Cutter A.D."/>
            <person name="Schartner C.M."/>
            <person name="Ralston E.J."/>
            <person name="Meyer B.J."/>
            <person name="Haag E.S."/>
        </authorList>
    </citation>
    <scope>NUCLEOTIDE SEQUENCE [LARGE SCALE GENOMIC DNA]</scope>
    <source>
        <strain evidence="2">JU1422</strain>
    </source>
</reference>
<organism evidence="1 2">
    <name type="scientific">Caenorhabditis nigoni</name>
    <dbReference type="NCBI Taxonomy" id="1611254"/>
    <lineage>
        <taxon>Eukaryota</taxon>
        <taxon>Metazoa</taxon>
        <taxon>Ecdysozoa</taxon>
        <taxon>Nematoda</taxon>
        <taxon>Chromadorea</taxon>
        <taxon>Rhabditida</taxon>
        <taxon>Rhabditina</taxon>
        <taxon>Rhabditomorpha</taxon>
        <taxon>Rhabditoidea</taxon>
        <taxon>Rhabditidae</taxon>
        <taxon>Peloderinae</taxon>
        <taxon>Caenorhabditis</taxon>
    </lineage>
</organism>
<dbReference type="PANTHER" id="PTHR35366">
    <property type="entry name" value="PROTEIN CBG18620"/>
    <property type="match status" value="1"/>
</dbReference>
<evidence type="ECO:0000313" key="2">
    <source>
        <dbReference type="Proteomes" id="UP000230233"/>
    </source>
</evidence>
<dbReference type="Proteomes" id="UP000230233">
    <property type="component" value="Unassembled WGS sequence"/>
</dbReference>
<keyword evidence="2" id="KW-1185">Reference proteome</keyword>